<evidence type="ECO:0000256" key="6">
    <source>
        <dbReference type="PROSITE-ProRule" id="PRU01240"/>
    </source>
</evidence>
<evidence type="ECO:0000256" key="7">
    <source>
        <dbReference type="RuleBase" id="RU003355"/>
    </source>
</evidence>
<dbReference type="OrthoDB" id="206201at2759"/>
<evidence type="ECO:0000313" key="12">
    <source>
        <dbReference type="Proteomes" id="UP000770015"/>
    </source>
</evidence>
<dbReference type="FunFam" id="3.40.50.200:FF:000007">
    <property type="entry name" value="Subtilisin-like serine protease"/>
    <property type="match status" value="1"/>
</dbReference>
<protein>
    <submittedName>
        <fullName evidence="11">Alkaline proteinase</fullName>
    </submittedName>
</protein>
<reference evidence="11" key="1">
    <citation type="journal article" date="2021" name="Nat. Commun.">
        <title>Genetic determinants of endophytism in the Arabidopsis root mycobiome.</title>
        <authorList>
            <person name="Mesny F."/>
            <person name="Miyauchi S."/>
            <person name="Thiergart T."/>
            <person name="Pickel B."/>
            <person name="Atanasova L."/>
            <person name="Karlsson M."/>
            <person name="Huettel B."/>
            <person name="Barry K.W."/>
            <person name="Haridas S."/>
            <person name="Chen C."/>
            <person name="Bauer D."/>
            <person name="Andreopoulos W."/>
            <person name="Pangilinan J."/>
            <person name="LaButti K."/>
            <person name="Riley R."/>
            <person name="Lipzen A."/>
            <person name="Clum A."/>
            <person name="Drula E."/>
            <person name="Henrissat B."/>
            <person name="Kohler A."/>
            <person name="Grigoriev I.V."/>
            <person name="Martin F.M."/>
            <person name="Hacquard S."/>
        </authorList>
    </citation>
    <scope>NUCLEOTIDE SEQUENCE</scope>
    <source>
        <strain evidence="11">MPI-SDFR-AT-0117</strain>
    </source>
</reference>
<dbReference type="PROSITE" id="PS51892">
    <property type="entry name" value="SUBTILASE"/>
    <property type="match status" value="1"/>
</dbReference>
<dbReference type="InterPro" id="IPR010259">
    <property type="entry name" value="S8pro/Inhibitor_I9"/>
</dbReference>
<comment type="caution">
    <text evidence="11">The sequence shown here is derived from an EMBL/GenBank/DDBJ whole genome shotgun (WGS) entry which is preliminary data.</text>
</comment>
<evidence type="ECO:0000259" key="9">
    <source>
        <dbReference type="Pfam" id="PF00082"/>
    </source>
</evidence>
<evidence type="ECO:0000313" key="11">
    <source>
        <dbReference type="EMBL" id="KAH6689801.1"/>
    </source>
</evidence>
<feature type="active site" description="Charge relay system" evidence="6">
    <location>
        <position position="188"/>
    </location>
</feature>
<feature type="domain" description="Peptidase S8/S53" evidence="9">
    <location>
        <begin position="148"/>
        <end position="380"/>
    </location>
</feature>
<dbReference type="InterPro" id="IPR037045">
    <property type="entry name" value="S8pro/Inhibitor_I9_sf"/>
</dbReference>
<name>A0A9P8VDW2_9PEZI</name>
<dbReference type="InterPro" id="IPR036852">
    <property type="entry name" value="Peptidase_S8/S53_dom_sf"/>
</dbReference>
<dbReference type="Proteomes" id="UP000770015">
    <property type="component" value="Unassembled WGS sequence"/>
</dbReference>
<evidence type="ECO:0000256" key="1">
    <source>
        <dbReference type="ARBA" id="ARBA00011073"/>
    </source>
</evidence>
<evidence type="ECO:0000256" key="8">
    <source>
        <dbReference type="SAM" id="SignalP"/>
    </source>
</evidence>
<feature type="active site" description="Charge relay system" evidence="6">
    <location>
        <position position="344"/>
    </location>
</feature>
<evidence type="ECO:0000256" key="5">
    <source>
        <dbReference type="ARBA" id="ARBA00022825"/>
    </source>
</evidence>
<dbReference type="Gene3D" id="3.40.50.200">
    <property type="entry name" value="Peptidase S8/S53 domain"/>
    <property type="match status" value="1"/>
</dbReference>
<dbReference type="PRINTS" id="PR00723">
    <property type="entry name" value="SUBTILISIN"/>
</dbReference>
<keyword evidence="12" id="KW-1185">Reference proteome</keyword>
<evidence type="ECO:0000256" key="2">
    <source>
        <dbReference type="ARBA" id="ARBA00022670"/>
    </source>
</evidence>
<dbReference type="SUPFAM" id="SSF52743">
    <property type="entry name" value="Subtilisin-like"/>
    <property type="match status" value="1"/>
</dbReference>
<dbReference type="Gene3D" id="3.30.70.80">
    <property type="entry name" value="Peptidase S8 propeptide/proteinase inhibitor I9"/>
    <property type="match status" value="1"/>
</dbReference>
<dbReference type="GO" id="GO:0004252">
    <property type="term" value="F:serine-type endopeptidase activity"/>
    <property type="evidence" value="ECO:0007669"/>
    <property type="project" value="UniProtKB-UniRule"/>
</dbReference>
<dbReference type="InterPro" id="IPR000209">
    <property type="entry name" value="Peptidase_S8/S53_dom"/>
</dbReference>
<dbReference type="EMBL" id="JAGSXJ010000007">
    <property type="protein sequence ID" value="KAH6689801.1"/>
    <property type="molecule type" value="Genomic_DNA"/>
</dbReference>
<dbReference type="PROSITE" id="PS00136">
    <property type="entry name" value="SUBTILASE_ASP"/>
    <property type="match status" value="1"/>
</dbReference>
<organism evidence="11 12">
    <name type="scientific">Plectosphaerella plurivora</name>
    <dbReference type="NCBI Taxonomy" id="936078"/>
    <lineage>
        <taxon>Eukaryota</taxon>
        <taxon>Fungi</taxon>
        <taxon>Dikarya</taxon>
        <taxon>Ascomycota</taxon>
        <taxon>Pezizomycotina</taxon>
        <taxon>Sordariomycetes</taxon>
        <taxon>Hypocreomycetidae</taxon>
        <taxon>Glomerellales</taxon>
        <taxon>Plectosphaerellaceae</taxon>
        <taxon>Plectosphaerella</taxon>
    </lineage>
</organism>
<comment type="similarity">
    <text evidence="1 6 7">Belongs to the peptidase S8 family.</text>
</comment>
<dbReference type="SUPFAM" id="SSF54897">
    <property type="entry name" value="Protease propeptides/inhibitors"/>
    <property type="match status" value="1"/>
</dbReference>
<dbReference type="GO" id="GO:0005576">
    <property type="term" value="C:extracellular region"/>
    <property type="evidence" value="ECO:0007669"/>
    <property type="project" value="UniProtKB-ARBA"/>
</dbReference>
<feature type="chain" id="PRO_5040517423" evidence="8">
    <location>
        <begin position="21"/>
        <end position="398"/>
    </location>
</feature>
<evidence type="ECO:0000256" key="4">
    <source>
        <dbReference type="ARBA" id="ARBA00022801"/>
    </source>
</evidence>
<sequence length="398" mass="41232">MVNFKNLAVLAGALLPFGLAAPLEAREQLPDVENKYIITLKPGVTSDDVETHLSWVADVHKRNVARRDVELAGVEKTYDIADFHGYAGTFDEATIEELKSNPDVASVEPDAIYTLDAFVTQTGVTHGLGSISSRAPGSTSYRYDDSAGAGTWVYVVDSGINIAHNEFGGRAVRGYNAVGGAFSDTLGHGTHVAGTVGGRTFGVAKATTLVDVKVFSGRTGSASVILDGYNWAINDIISRGRQRRAVVNLSLGGPVSTAWATAVNAAFSQGILSVAASGNENQAATNRSPANVPNALVVGAIDSAWTQPSYSNYGPAVDILAPGSNVISASHTSNTGSVANTGTSMAAPHVAGLAVYLAALENINTPAALTSRILALATTGRATTRQNTVNRVAYNGNA</sequence>
<accession>A0A9P8VDW2</accession>
<dbReference type="InterPro" id="IPR034193">
    <property type="entry name" value="PCSK9_ProteinaseK-like"/>
</dbReference>
<feature type="domain" description="Inhibitor I9" evidence="10">
    <location>
        <begin position="35"/>
        <end position="115"/>
    </location>
</feature>
<dbReference type="PANTHER" id="PTHR43806">
    <property type="entry name" value="PEPTIDASE S8"/>
    <property type="match status" value="1"/>
</dbReference>
<keyword evidence="5 6" id="KW-0720">Serine protease</keyword>
<dbReference type="Pfam" id="PF00082">
    <property type="entry name" value="Peptidase_S8"/>
    <property type="match status" value="1"/>
</dbReference>
<dbReference type="Pfam" id="PF05922">
    <property type="entry name" value="Inhibitor_I9"/>
    <property type="match status" value="1"/>
</dbReference>
<dbReference type="GO" id="GO:0006508">
    <property type="term" value="P:proteolysis"/>
    <property type="evidence" value="ECO:0007669"/>
    <property type="project" value="UniProtKB-KW"/>
</dbReference>
<dbReference type="AlphaFoldDB" id="A0A9P8VDW2"/>
<dbReference type="InterPro" id="IPR022398">
    <property type="entry name" value="Peptidase_S8_His-AS"/>
</dbReference>
<dbReference type="InterPro" id="IPR015500">
    <property type="entry name" value="Peptidase_S8_subtilisin-rel"/>
</dbReference>
<evidence type="ECO:0000259" key="10">
    <source>
        <dbReference type="Pfam" id="PF05922"/>
    </source>
</evidence>
<dbReference type="InterPro" id="IPR023828">
    <property type="entry name" value="Peptidase_S8_Ser-AS"/>
</dbReference>
<dbReference type="PANTHER" id="PTHR43806:SF58">
    <property type="entry name" value="ALKALINE PROTEASE 1-RELATED"/>
    <property type="match status" value="1"/>
</dbReference>
<dbReference type="PROSITE" id="PS00138">
    <property type="entry name" value="SUBTILASE_SER"/>
    <property type="match status" value="1"/>
</dbReference>
<dbReference type="PROSITE" id="PS00137">
    <property type="entry name" value="SUBTILASE_HIS"/>
    <property type="match status" value="1"/>
</dbReference>
<dbReference type="InterPro" id="IPR023827">
    <property type="entry name" value="Peptidase_S8_Asp-AS"/>
</dbReference>
<feature type="active site" description="Charge relay system" evidence="6">
    <location>
        <position position="157"/>
    </location>
</feature>
<evidence type="ECO:0000256" key="3">
    <source>
        <dbReference type="ARBA" id="ARBA00022729"/>
    </source>
</evidence>
<keyword evidence="4 6" id="KW-0378">Hydrolase</keyword>
<dbReference type="CDD" id="cd04077">
    <property type="entry name" value="Peptidases_S8_PCSK9_ProteinaseK_like"/>
    <property type="match status" value="1"/>
</dbReference>
<gene>
    <name evidence="11" type="ORF">F5X68DRAFT_132126</name>
</gene>
<proteinExistence type="inferred from homology"/>
<dbReference type="InterPro" id="IPR050131">
    <property type="entry name" value="Peptidase_S8_subtilisin-like"/>
</dbReference>
<feature type="signal peptide" evidence="8">
    <location>
        <begin position="1"/>
        <end position="20"/>
    </location>
</feature>
<keyword evidence="2 6" id="KW-0645">Protease</keyword>
<keyword evidence="3 8" id="KW-0732">Signal</keyword>